<dbReference type="InterPro" id="IPR052766">
    <property type="entry name" value="S41A_metabolite_peptidase"/>
</dbReference>
<sequence>MRFTWWTVASAAAVLAAPAPQGGQPTPSPTSTSTTSPTPSAPNGAVPVGGGNNACAQIAPRAAQFLQANPKETPQVPAQLAFDCLQSVPNKPGPAKDLIRSLKAYVQWQSTLAWLKNPPASYMLPPTDIEGGLDEIDKKAEGGQYKSEYEFQLAIFQLIASAHDGHFAFRGDVFKGFSFRNKLAADIVSVSRDGVEVPKLYHLSQLNSNGSSAPAIVRINGRDAVTLITDLNLKFSGFQDPDSQWNANFKSYASNDSFLTVAASLAFQGSKVTIAYDNGEERSEDSFALIREGANFTGINSGEDFYNRFCNADAPEQPSPTKPGIMPNQTNPNKPPQMSGPPPPPKPTIEGYPYPVVRDSGANTTSGYFLNGTGYDDVAVLAVSAFSPPDSIDAVEYLTNFQSTVATFLAKSKEAGKKRLVIDVAANGGGFVVAGYELFAQVLTRFQANNLRLTEGIVNLGRLAAAIPANFTPSSQEEKDAFEALGSSSIVGNLIPGGVYTPDQQTFTTVDQILAPVSLNGDTFTAYQQAPLNETDPTYNLTGVGSMANPPPRVFDPENVVLFTDGTCGSTCTIFSYLMILQMGIKTTVIGGRPQTGIMQSIAGVEGAQVFSFNEMASDAKAIIALAPKDKKEEIQSGELGEIAKGYVLKRATTPKSAGAINAKNAFSMSDASTPLQFLWEPANCRIFYTQEMLFRPEAAWKRAVDATWNNPMQFCVAGSQMPVNKNATMDPLFKLSQNNTGLPGAAKSAAAADLISGSGLRLAVLIAIFTAAVLSL</sequence>
<proteinExistence type="predicted"/>
<dbReference type="PANTHER" id="PTHR37049">
    <property type="entry name" value="PEPTIDASE S41 FAMILY PROTEIN"/>
    <property type="match status" value="1"/>
</dbReference>
<name>A0A1Q8S6Y1_9PEZI</name>
<accession>A0A1Q8S6Y1</accession>
<keyword evidence="2" id="KW-0732">Signal</keyword>
<dbReference type="AlphaFoldDB" id="A0A1Q8S6Y1"/>
<dbReference type="InterPro" id="IPR029045">
    <property type="entry name" value="ClpP/crotonase-like_dom_sf"/>
</dbReference>
<dbReference type="InterPro" id="IPR056186">
    <property type="entry name" value="PDZ_CPAF-rel"/>
</dbReference>
<dbReference type="Gene3D" id="3.90.226.10">
    <property type="entry name" value="2-enoyl-CoA Hydratase, Chain A, domain 1"/>
    <property type="match status" value="1"/>
</dbReference>
<comment type="caution">
    <text evidence="4">The sequence shown here is derived from an EMBL/GenBank/DDBJ whole genome shotgun (WGS) entry which is preliminary data.</text>
</comment>
<gene>
    <name evidence="4" type="ORF">CCHL11_02087</name>
</gene>
<dbReference type="OrthoDB" id="3534988at2759"/>
<feature type="signal peptide" evidence="2">
    <location>
        <begin position="1"/>
        <end position="16"/>
    </location>
</feature>
<evidence type="ECO:0000256" key="1">
    <source>
        <dbReference type="SAM" id="MobiDB-lite"/>
    </source>
</evidence>
<keyword evidence="5" id="KW-1185">Reference proteome</keyword>
<feature type="compositionally biased region" description="Low complexity" evidence="1">
    <location>
        <begin position="17"/>
        <end position="46"/>
    </location>
</feature>
<dbReference type="SUPFAM" id="SSF52096">
    <property type="entry name" value="ClpP/crotonase"/>
    <property type="match status" value="1"/>
</dbReference>
<feature type="chain" id="PRO_5013271559" description="CPAF-like PDZ domain-containing protein" evidence="2">
    <location>
        <begin position="17"/>
        <end position="777"/>
    </location>
</feature>
<dbReference type="STRING" id="708187.A0A1Q8S6Y1"/>
<dbReference type="EMBL" id="MPGH01000011">
    <property type="protein sequence ID" value="OLN97172.1"/>
    <property type="molecule type" value="Genomic_DNA"/>
</dbReference>
<feature type="region of interest" description="Disordered" evidence="1">
    <location>
        <begin position="308"/>
        <end position="356"/>
    </location>
</feature>
<dbReference type="Proteomes" id="UP000186583">
    <property type="component" value="Unassembled WGS sequence"/>
</dbReference>
<evidence type="ECO:0000313" key="5">
    <source>
        <dbReference type="Proteomes" id="UP000186583"/>
    </source>
</evidence>
<evidence type="ECO:0000259" key="3">
    <source>
        <dbReference type="Pfam" id="PF23658"/>
    </source>
</evidence>
<feature type="compositionally biased region" description="Pro residues" evidence="1">
    <location>
        <begin position="333"/>
        <end position="347"/>
    </location>
</feature>
<feature type="region of interest" description="Disordered" evidence="1">
    <location>
        <begin position="17"/>
        <end position="52"/>
    </location>
</feature>
<feature type="domain" description="CPAF-like PDZ" evidence="3">
    <location>
        <begin position="179"/>
        <end position="292"/>
    </location>
</feature>
<dbReference type="PANTHER" id="PTHR37049:SF4">
    <property type="entry name" value="RHODANESE DOMAIN-CONTAINING PROTEIN"/>
    <property type="match status" value="1"/>
</dbReference>
<evidence type="ECO:0000313" key="4">
    <source>
        <dbReference type="EMBL" id="OLN97172.1"/>
    </source>
</evidence>
<protein>
    <recommendedName>
        <fullName evidence="3">CPAF-like PDZ domain-containing protein</fullName>
    </recommendedName>
</protein>
<evidence type="ECO:0000256" key="2">
    <source>
        <dbReference type="SAM" id="SignalP"/>
    </source>
</evidence>
<reference evidence="4 5" key="1">
    <citation type="submission" date="2016-11" db="EMBL/GenBank/DDBJ databases">
        <title>Draft Genome Assembly of Colletotrichum chlorophyti a pathogen of herbaceous plants.</title>
        <authorList>
            <person name="Gan P."/>
            <person name="Narusaka M."/>
            <person name="Tsushima A."/>
            <person name="Narusaka Y."/>
            <person name="Takano Y."/>
            <person name="Shirasu K."/>
        </authorList>
    </citation>
    <scope>NUCLEOTIDE SEQUENCE [LARGE SCALE GENOMIC DNA]</scope>
    <source>
        <strain evidence="4 5">NTL11</strain>
    </source>
</reference>
<dbReference type="Pfam" id="PF23658">
    <property type="entry name" value="PDZ_CPAF_rel"/>
    <property type="match status" value="1"/>
</dbReference>
<organism evidence="4 5">
    <name type="scientific">Colletotrichum chlorophyti</name>
    <dbReference type="NCBI Taxonomy" id="708187"/>
    <lineage>
        <taxon>Eukaryota</taxon>
        <taxon>Fungi</taxon>
        <taxon>Dikarya</taxon>
        <taxon>Ascomycota</taxon>
        <taxon>Pezizomycotina</taxon>
        <taxon>Sordariomycetes</taxon>
        <taxon>Hypocreomycetidae</taxon>
        <taxon>Glomerellales</taxon>
        <taxon>Glomerellaceae</taxon>
        <taxon>Colletotrichum</taxon>
    </lineage>
</organism>